<evidence type="ECO:0000256" key="5">
    <source>
        <dbReference type="ARBA" id="ARBA00022984"/>
    </source>
</evidence>
<evidence type="ECO:0000256" key="2">
    <source>
        <dbReference type="ARBA" id="ARBA00005992"/>
    </source>
</evidence>
<name>A0A2K9NVD3_BACTC</name>
<dbReference type="Pfam" id="PF03734">
    <property type="entry name" value="YkuD"/>
    <property type="match status" value="1"/>
</dbReference>
<keyword evidence="11" id="KW-1185">Reference proteome</keyword>
<evidence type="ECO:0000313" key="10">
    <source>
        <dbReference type="EMBL" id="AUN99481.1"/>
    </source>
</evidence>
<keyword evidence="6 7" id="KW-0961">Cell wall biogenesis/degradation</keyword>
<dbReference type="AlphaFoldDB" id="A0A2K9NVD3"/>
<keyword evidence="3" id="KW-0808">Transferase</keyword>
<gene>
    <name evidence="10" type="ORF">C0V70_15470</name>
</gene>
<dbReference type="InterPro" id="IPR038063">
    <property type="entry name" value="Transpep_catalytic_dom"/>
</dbReference>
<comment type="pathway">
    <text evidence="1 7">Cell wall biogenesis; peptidoglycan biosynthesis.</text>
</comment>
<feature type="chain" id="PRO_5014849832" description="L,D-TPase catalytic domain-containing protein" evidence="8">
    <location>
        <begin position="23"/>
        <end position="174"/>
    </location>
</feature>
<dbReference type="InterPro" id="IPR005490">
    <property type="entry name" value="LD_TPept_cat_dom"/>
</dbReference>
<evidence type="ECO:0000256" key="7">
    <source>
        <dbReference type="PROSITE-ProRule" id="PRU01373"/>
    </source>
</evidence>
<dbReference type="EMBL" id="CP025704">
    <property type="protein sequence ID" value="AUN99481.1"/>
    <property type="molecule type" value="Genomic_DNA"/>
</dbReference>
<dbReference type="PANTHER" id="PTHR36699">
    <property type="entry name" value="LD-TRANSPEPTIDASE"/>
    <property type="match status" value="1"/>
</dbReference>
<dbReference type="GO" id="GO:0009252">
    <property type="term" value="P:peptidoglycan biosynthetic process"/>
    <property type="evidence" value="ECO:0007669"/>
    <property type="project" value="UniProtKB-UniPathway"/>
</dbReference>
<proteinExistence type="inferred from homology"/>
<evidence type="ECO:0000256" key="8">
    <source>
        <dbReference type="SAM" id="SignalP"/>
    </source>
</evidence>
<evidence type="ECO:0000256" key="4">
    <source>
        <dbReference type="ARBA" id="ARBA00022960"/>
    </source>
</evidence>
<feature type="active site" description="Nucleophile" evidence="7">
    <location>
        <position position="149"/>
    </location>
</feature>
<keyword evidence="8" id="KW-0732">Signal</keyword>
<organism evidence="10 11">
    <name type="scientific">Bacteriovorax stolpii</name>
    <name type="common">Bdellovibrio stolpii</name>
    <dbReference type="NCBI Taxonomy" id="960"/>
    <lineage>
        <taxon>Bacteria</taxon>
        <taxon>Pseudomonadati</taxon>
        <taxon>Bdellovibrionota</taxon>
        <taxon>Bacteriovoracia</taxon>
        <taxon>Bacteriovoracales</taxon>
        <taxon>Bacteriovoracaceae</taxon>
        <taxon>Bacteriovorax</taxon>
    </lineage>
</organism>
<accession>A0A2K9NVD3</accession>
<dbReference type="GO" id="GO:0004180">
    <property type="term" value="F:carboxypeptidase activity"/>
    <property type="evidence" value="ECO:0007669"/>
    <property type="project" value="UniProtKB-ARBA"/>
</dbReference>
<reference evidence="10 11" key="1">
    <citation type="submission" date="2018-01" db="EMBL/GenBank/DDBJ databases">
        <title>Complete genome sequence of Bacteriovorax stolpii DSM12778.</title>
        <authorList>
            <person name="Tang B."/>
            <person name="Chang J."/>
        </authorList>
    </citation>
    <scope>NUCLEOTIDE SEQUENCE [LARGE SCALE GENOMIC DNA]</scope>
    <source>
        <strain evidence="10 11">DSM 12778</strain>
    </source>
</reference>
<comment type="similarity">
    <text evidence="2">Belongs to the YkuD family.</text>
</comment>
<evidence type="ECO:0000256" key="1">
    <source>
        <dbReference type="ARBA" id="ARBA00004752"/>
    </source>
</evidence>
<dbReference type="PANTHER" id="PTHR36699:SF1">
    <property type="entry name" value="L,D-TRANSPEPTIDASE YAFK-RELATED"/>
    <property type="match status" value="1"/>
</dbReference>
<evidence type="ECO:0000256" key="3">
    <source>
        <dbReference type="ARBA" id="ARBA00022679"/>
    </source>
</evidence>
<evidence type="ECO:0000259" key="9">
    <source>
        <dbReference type="PROSITE" id="PS52029"/>
    </source>
</evidence>
<keyword evidence="5 7" id="KW-0573">Peptidoglycan synthesis</keyword>
<protein>
    <recommendedName>
        <fullName evidence="9">L,D-TPase catalytic domain-containing protein</fullName>
    </recommendedName>
</protein>
<sequence>MMKKIMTILMALFITTLTTAEAYQVDEVRVYKTRHRMEMLYQGEITKVYTVMLSRGGMAPKRREGDKLVPEGEYRFDYKNPYSSFYKSIHINYPNPEDVARARDMRVNPGFEIFLHGMPNYLTELSVILDDGSLELLFPGVGKDWTAGCIALTNREMQEVWDNLEPPVMITIYH</sequence>
<dbReference type="Gene3D" id="2.40.440.10">
    <property type="entry name" value="L,D-transpeptidase catalytic domain-like"/>
    <property type="match status" value="1"/>
</dbReference>
<evidence type="ECO:0000256" key="6">
    <source>
        <dbReference type="ARBA" id="ARBA00023316"/>
    </source>
</evidence>
<dbReference type="PROSITE" id="PS52029">
    <property type="entry name" value="LD_TPASE"/>
    <property type="match status" value="1"/>
</dbReference>
<dbReference type="GO" id="GO:0008360">
    <property type="term" value="P:regulation of cell shape"/>
    <property type="evidence" value="ECO:0007669"/>
    <property type="project" value="UniProtKB-UniRule"/>
</dbReference>
<dbReference type="Proteomes" id="UP000235584">
    <property type="component" value="Chromosome"/>
</dbReference>
<feature type="domain" description="L,D-TPase catalytic" evidence="9">
    <location>
        <begin position="26"/>
        <end position="173"/>
    </location>
</feature>
<dbReference type="GO" id="GO:0016740">
    <property type="term" value="F:transferase activity"/>
    <property type="evidence" value="ECO:0007669"/>
    <property type="project" value="UniProtKB-KW"/>
</dbReference>
<feature type="signal peptide" evidence="8">
    <location>
        <begin position="1"/>
        <end position="22"/>
    </location>
</feature>
<dbReference type="CDD" id="cd16913">
    <property type="entry name" value="YkuD_like"/>
    <property type="match status" value="1"/>
</dbReference>
<dbReference type="GO" id="GO:0071555">
    <property type="term" value="P:cell wall organization"/>
    <property type="evidence" value="ECO:0007669"/>
    <property type="project" value="UniProtKB-UniRule"/>
</dbReference>
<dbReference type="UniPathway" id="UPA00219"/>
<dbReference type="KEGG" id="bsto:C0V70_15470"/>
<keyword evidence="4 7" id="KW-0133">Cell shape</keyword>
<evidence type="ECO:0000313" key="11">
    <source>
        <dbReference type="Proteomes" id="UP000235584"/>
    </source>
</evidence>
<dbReference type="SUPFAM" id="SSF141523">
    <property type="entry name" value="L,D-transpeptidase catalytic domain-like"/>
    <property type="match status" value="1"/>
</dbReference>
<feature type="active site" description="Proton donor/acceptor" evidence="7">
    <location>
        <position position="116"/>
    </location>
</feature>